<feature type="domain" description="DTW" evidence="5">
    <location>
        <begin position="1"/>
        <end position="191"/>
    </location>
</feature>
<keyword evidence="3" id="KW-0949">S-adenosyl-L-methionine</keyword>
<dbReference type="GO" id="GO:0008033">
    <property type="term" value="P:tRNA processing"/>
    <property type="evidence" value="ECO:0007669"/>
    <property type="project" value="UniProtKB-KW"/>
</dbReference>
<comment type="caution">
    <text evidence="6">The sequence shown here is derived from an EMBL/GenBank/DDBJ whole genome shotgun (WGS) entry which is preliminary data.</text>
</comment>
<dbReference type="EMBL" id="BATM01000037">
    <property type="protein sequence ID" value="GAD80449.1"/>
    <property type="molecule type" value="Genomic_DNA"/>
</dbReference>
<dbReference type="SMART" id="SM01144">
    <property type="entry name" value="DTW"/>
    <property type="match status" value="1"/>
</dbReference>
<dbReference type="Proteomes" id="UP000016562">
    <property type="component" value="Unassembled WGS sequence"/>
</dbReference>
<dbReference type="eggNOG" id="COG3148">
    <property type="taxonomic scope" value="Bacteria"/>
</dbReference>
<evidence type="ECO:0000313" key="6">
    <source>
        <dbReference type="EMBL" id="GAD80449.1"/>
    </source>
</evidence>
<gene>
    <name evidence="6" type="ORF">VEZ01S_37_00140</name>
</gene>
<keyword evidence="7" id="KW-1185">Reference proteome</keyword>
<reference evidence="6 7" key="1">
    <citation type="submission" date="2013-09" db="EMBL/GenBank/DDBJ databases">
        <title>Whole genome shotgun sequence of Vibrio ezurae NBRC 102218.</title>
        <authorList>
            <person name="Yoshida I."/>
            <person name="Hosoyama A."/>
            <person name="Numata M."/>
            <person name="Hashimoto M."/>
            <person name="Hosoyama Y."/>
            <person name="Tsuchikane K."/>
            <person name="Noguchi M."/>
            <person name="Hirakata S."/>
            <person name="Ichikawa N."/>
            <person name="Ohji S."/>
            <person name="Yamazoe A."/>
            <person name="Fujita N."/>
        </authorList>
    </citation>
    <scope>NUCLEOTIDE SEQUENCE [LARGE SCALE GENOMIC DNA]</scope>
    <source>
        <strain evidence="6 7">NBRC 102218</strain>
    </source>
</reference>
<dbReference type="STRING" id="1219080.VEZ01S_37_00140"/>
<evidence type="ECO:0000256" key="3">
    <source>
        <dbReference type="ARBA" id="ARBA00022691"/>
    </source>
</evidence>
<dbReference type="GO" id="GO:0016432">
    <property type="term" value="F:tRNA-uridine aminocarboxypropyltransferase activity"/>
    <property type="evidence" value="ECO:0007669"/>
    <property type="project" value="UniProtKB-EC"/>
</dbReference>
<sequence length="196" mass="22244">MACAICGFKHHCLCEQFPSFEHPIQVALLCHPNELKRATNTGKLLLNALPNASQFLWSRTEPDPELLALIASHPNPVLLFPSEHSQPLEPYSARQNTSPSLAPRLYVVLDATWQEAKKMWRQSPWLQALPQYHLLPSCVSSYSLRRNQSDGNLCTCEVGIELMRLEGLETQADQLTEFLNYYLQVYQADRSGHSLI</sequence>
<dbReference type="RefSeq" id="WP_021714157.1">
    <property type="nucleotide sequence ID" value="NZ_BATM01000037.1"/>
</dbReference>
<dbReference type="PANTHER" id="PTHR21392">
    <property type="entry name" value="TRNA-URIDINE AMINOCARBOXYPROPYLTRANSFERASE 2"/>
    <property type="match status" value="1"/>
</dbReference>
<proteinExistence type="predicted"/>
<accession>U3CGW1</accession>
<evidence type="ECO:0000259" key="5">
    <source>
        <dbReference type="SMART" id="SM01144"/>
    </source>
</evidence>
<dbReference type="PANTHER" id="PTHR21392:SF1">
    <property type="entry name" value="TRNA-URIDINE AMINOCARBOXYPROPYLTRANSFERASE"/>
    <property type="match status" value="1"/>
</dbReference>
<protein>
    <recommendedName>
        <fullName evidence="1">tRNA-uridine aminocarboxypropyltransferase</fullName>
        <ecNumber evidence="1">2.5.1.25</ecNumber>
    </recommendedName>
</protein>
<evidence type="ECO:0000256" key="2">
    <source>
        <dbReference type="ARBA" id="ARBA00022679"/>
    </source>
</evidence>
<dbReference type="InterPro" id="IPR005636">
    <property type="entry name" value="DTW"/>
</dbReference>
<dbReference type="AlphaFoldDB" id="U3CGW1"/>
<dbReference type="EC" id="2.5.1.25" evidence="1"/>
<keyword evidence="4" id="KW-0819">tRNA processing</keyword>
<dbReference type="Pfam" id="PF03942">
    <property type="entry name" value="DTW"/>
    <property type="match status" value="1"/>
</dbReference>
<dbReference type="OrthoDB" id="370626at2"/>
<evidence type="ECO:0000256" key="1">
    <source>
        <dbReference type="ARBA" id="ARBA00012386"/>
    </source>
</evidence>
<organism evidence="6 7">
    <name type="scientific">Vibrio ezurae NBRC 102218</name>
    <dbReference type="NCBI Taxonomy" id="1219080"/>
    <lineage>
        <taxon>Bacteria</taxon>
        <taxon>Pseudomonadati</taxon>
        <taxon>Pseudomonadota</taxon>
        <taxon>Gammaproteobacteria</taxon>
        <taxon>Vibrionales</taxon>
        <taxon>Vibrionaceae</taxon>
        <taxon>Vibrio</taxon>
    </lineage>
</organism>
<name>U3CGW1_9VIBR</name>
<evidence type="ECO:0000256" key="4">
    <source>
        <dbReference type="ARBA" id="ARBA00022694"/>
    </source>
</evidence>
<keyword evidence="2" id="KW-0808">Transferase</keyword>
<evidence type="ECO:0000313" key="7">
    <source>
        <dbReference type="Proteomes" id="UP000016562"/>
    </source>
</evidence>
<dbReference type="InterPro" id="IPR039262">
    <property type="entry name" value="DTWD2/TAPT"/>
</dbReference>